<feature type="compositionally biased region" description="Low complexity" evidence="1">
    <location>
        <begin position="208"/>
        <end position="217"/>
    </location>
</feature>
<evidence type="ECO:0000256" key="1">
    <source>
        <dbReference type="SAM" id="MobiDB-lite"/>
    </source>
</evidence>
<keyword evidence="3" id="KW-1185">Reference proteome</keyword>
<organism evidence="2 3">
    <name type="scientific">Candidatus Acidiferrum panamense</name>
    <dbReference type="NCBI Taxonomy" id="2741543"/>
    <lineage>
        <taxon>Bacteria</taxon>
        <taxon>Pseudomonadati</taxon>
        <taxon>Acidobacteriota</taxon>
        <taxon>Terriglobia</taxon>
        <taxon>Candidatus Acidiferrales</taxon>
        <taxon>Candidatus Acidiferrum</taxon>
    </lineage>
</organism>
<gene>
    <name evidence="2" type="ORF">HRJ53_30535</name>
</gene>
<sequence>MAMPGAASGPTTGATPVPEFRVESGPETANESFVEEVPPKPEPLRIDASSQPVAFGSLLETPAEEAAGEDSSFATRGTPEFTMEHDWRDRDEEEVAEAEQDEELPAWRLEGTGDQEDVPAAEAKKSKSKSGAGDWRTGGFEQIAASKSRNTGWEPEEQAPAPAETAPVASSRVPGTPAVAAPVEDGRPLSNQPPAAELWTPPVPPPAASSFPTVSSPRHSAETATAVVEGNAKTAGGPRPAGDRKDGKDAWFSPSPWEGEIQKANQLAATWDAPTLANPGGTPKNGNEKANGASQGAKAIIEADVLPPGTVEAIREEAAQVAEDATFIVEADESESEGSSFYAQDGEEVVEPNGSAPAPAPPR</sequence>
<feature type="compositionally biased region" description="Acidic residues" evidence="1">
    <location>
        <begin position="91"/>
        <end position="104"/>
    </location>
</feature>
<dbReference type="AlphaFoldDB" id="A0A7V8NXL3"/>
<proteinExistence type="predicted"/>
<evidence type="ECO:0000313" key="2">
    <source>
        <dbReference type="EMBL" id="MBA0089349.1"/>
    </source>
</evidence>
<name>A0A7V8NXL3_9BACT</name>
<evidence type="ECO:0000313" key="3">
    <source>
        <dbReference type="Proteomes" id="UP000567293"/>
    </source>
</evidence>
<reference evidence="2" key="1">
    <citation type="submission" date="2020-06" db="EMBL/GenBank/DDBJ databases">
        <title>Legume-microbial interactions unlock mineral nutrients during tropical forest succession.</title>
        <authorList>
            <person name="Epihov D.Z."/>
        </authorList>
    </citation>
    <scope>NUCLEOTIDE SEQUENCE [LARGE SCALE GENOMIC DNA]</scope>
    <source>
        <strain evidence="2">Pan2503</strain>
    </source>
</reference>
<dbReference type="EMBL" id="JACDQQ010002947">
    <property type="protein sequence ID" value="MBA0089349.1"/>
    <property type="molecule type" value="Genomic_DNA"/>
</dbReference>
<dbReference type="Proteomes" id="UP000567293">
    <property type="component" value="Unassembled WGS sequence"/>
</dbReference>
<feature type="compositionally biased region" description="Low complexity" evidence="1">
    <location>
        <begin position="158"/>
        <end position="167"/>
    </location>
</feature>
<protein>
    <submittedName>
        <fullName evidence="2">Uncharacterized protein</fullName>
    </submittedName>
</protein>
<accession>A0A7V8NXL3</accession>
<feature type="region of interest" description="Disordered" evidence="1">
    <location>
        <begin position="331"/>
        <end position="363"/>
    </location>
</feature>
<feature type="region of interest" description="Disordered" evidence="1">
    <location>
        <begin position="1"/>
        <end position="295"/>
    </location>
</feature>
<comment type="caution">
    <text evidence="2">The sequence shown here is derived from an EMBL/GenBank/DDBJ whole genome shotgun (WGS) entry which is preliminary data.</text>
</comment>
<feature type="non-terminal residue" evidence="2">
    <location>
        <position position="363"/>
    </location>
</feature>